<dbReference type="OrthoDB" id="272624at2759"/>
<feature type="region of interest" description="Disordered" evidence="1">
    <location>
        <begin position="338"/>
        <end position="378"/>
    </location>
</feature>
<gene>
    <name evidence="4" type="primary">bdp1</name>
    <name evidence="4" type="ORF">A0H81_11448</name>
</gene>
<feature type="domain" description="Myb-like" evidence="2">
    <location>
        <begin position="459"/>
        <end position="507"/>
    </location>
</feature>
<evidence type="ECO:0000259" key="3">
    <source>
        <dbReference type="PROSITE" id="PS51293"/>
    </source>
</evidence>
<dbReference type="InterPro" id="IPR017884">
    <property type="entry name" value="SANT_dom"/>
</dbReference>
<dbReference type="Proteomes" id="UP000092993">
    <property type="component" value="Unassembled WGS sequence"/>
</dbReference>
<dbReference type="PANTHER" id="PTHR22929:SF0">
    <property type="entry name" value="TRANSCRIPTION FACTOR TFIIIB COMPONENT B'' HOMOLOG"/>
    <property type="match status" value="1"/>
</dbReference>
<feature type="region of interest" description="Disordered" evidence="1">
    <location>
        <begin position="110"/>
        <end position="289"/>
    </location>
</feature>
<dbReference type="InterPro" id="IPR009057">
    <property type="entry name" value="Homeodomain-like_sf"/>
</dbReference>
<dbReference type="InterPro" id="IPR001005">
    <property type="entry name" value="SANT/Myb"/>
</dbReference>
<keyword evidence="5" id="KW-1185">Reference proteome</keyword>
<feature type="domain" description="SANT" evidence="3">
    <location>
        <begin position="462"/>
        <end position="513"/>
    </location>
</feature>
<evidence type="ECO:0000259" key="2">
    <source>
        <dbReference type="PROSITE" id="PS50090"/>
    </source>
</evidence>
<name>A0A1C7LUP2_GRIFR</name>
<feature type="compositionally biased region" description="Polar residues" evidence="1">
    <location>
        <begin position="350"/>
        <end position="373"/>
    </location>
</feature>
<dbReference type="Pfam" id="PF15963">
    <property type="entry name" value="Myb_DNA-bind_7"/>
    <property type="match status" value="1"/>
</dbReference>
<evidence type="ECO:0000256" key="1">
    <source>
        <dbReference type="SAM" id="MobiDB-lite"/>
    </source>
</evidence>
<dbReference type="InterPro" id="IPR039467">
    <property type="entry name" value="TFIIIB_B''_Myb"/>
</dbReference>
<evidence type="ECO:0000313" key="5">
    <source>
        <dbReference type="Proteomes" id="UP000092993"/>
    </source>
</evidence>
<dbReference type="PROSITE" id="PS50090">
    <property type="entry name" value="MYB_LIKE"/>
    <property type="match status" value="1"/>
</dbReference>
<dbReference type="SUPFAM" id="SSF46689">
    <property type="entry name" value="Homeodomain-like"/>
    <property type="match status" value="1"/>
</dbReference>
<dbReference type="AlphaFoldDB" id="A0A1C7LUP2"/>
<dbReference type="GO" id="GO:0001156">
    <property type="term" value="F:TFIIIC-class transcription factor complex binding"/>
    <property type="evidence" value="ECO:0007669"/>
    <property type="project" value="TreeGrafter"/>
</dbReference>
<protein>
    <submittedName>
        <fullName evidence="4">Transcription factor TFIIIB component B</fullName>
    </submittedName>
</protein>
<dbReference type="SMART" id="SM00717">
    <property type="entry name" value="SANT"/>
    <property type="match status" value="1"/>
</dbReference>
<dbReference type="GO" id="GO:0070898">
    <property type="term" value="P:RNA polymerase III preinitiation complex assembly"/>
    <property type="evidence" value="ECO:0007669"/>
    <property type="project" value="TreeGrafter"/>
</dbReference>
<dbReference type="CDD" id="cd00167">
    <property type="entry name" value="SANT"/>
    <property type="match status" value="1"/>
</dbReference>
<accession>A0A1C7LUP2</accession>
<dbReference type="EMBL" id="LUGG01000020">
    <property type="protein sequence ID" value="OBZ68483.1"/>
    <property type="molecule type" value="Genomic_DNA"/>
</dbReference>
<proteinExistence type="predicted"/>
<dbReference type="GO" id="GO:0000126">
    <property type="term" value="C:transcription factor TFIIIB complex"/>
    <property type="evidence" value="ECO:0007669"/>
    <property type="project" value="TreeGrafter"/>
</dbReference>
<feature type="compositionally biased region" description="Polar residues" evidence="1">
    <location>
        <begin position="113"/>
        <end position="160"/>
    </location>
</feature>
<organism evidence="4 5">
    <name type="scientific">Grifola frondosa</name>
    <name type="common">Maitake</name>
    <name type="synonym">Polyporus frondosus</name>
    <dbReference type="NCBI Taxonomy" id="5627"/>
    <lineage>
        <taxon>Eukaryota</taxon>
        <taxon>Fungi</taxon>
        <taxon>Dikarya</taxon>
        <taxon>Basidiomycota</taxon>
        <taxon>Agaricomycotina</taxon>
        <taxon>Agaricomycetes</taxon>
        <taxon>Polyporales</taxon>
        <taxon>Grifolaceae</taxon>
        <taxon>Grifola</taxon>
    </lineage>
</organism>
<dbReference type="PROSITE" id="PS51293">
    <property type="entry name" value="SANT"/>
    <property type="match status" value="1"/>
</dbReference>
<sequence length="619" mass="67447">MSTRVQKGNTVFRPVARARARPGGESRQASVVADSGQSVGPVADSVRPPTPIAPSRGPPTIASSQPSSGIVIVVPSRSVSIHPLSSQVTSNATPTRLAVTPILPPTEARKAAFSNSAHSEQTLVPDPTNSQNFSSSFDPSQIDPQLFPSTDVTGSRSQGIEQGALFGASVENRPRVAPDSSSSVNVPRPRRKASRKGAVDSNPDQEGNYEPREAVQESESGTAPKKKRFRKRIAENTDEEERSESGPKRRRVRSSTTPRPRSGRTRAPSPPPFDADMDPGEELDPTVTTMAALCDDTGHGRVSSRAAAIVSNHAAWRATNREKRARMKAILEAKKYGRNLEDEDERPNKTSDANSEVDQNGGASETVPSTSATAPVPGSSALDIQVEEGAPSGGVDGFDYTEHMAISRYNVQVRIGPNGETIIDEESLFVNRDEEHHTEEYTHVEESDMSKFVNSSTYSKKSRGSRWSAEETELFYDALSQFGENYELISYVLPGRDRKACKNKFKTEDKKNPARITYCLNNRRPYDIQTLSRMTGKDFSGPTPIIRAPTPLRSTELEINADPGSMETPQAIRKKSRTPAVHPDEEILGDIDDVDKEESADTFDARTLENGEILLPVIA</sequence>
<evidence type="ECO:0000313" key="4">
    <source>
        <dbReference type="EMBL" id="OBZ68483.1"/>
    </source>
</evidence>
<comment type="caution">
    <text evidence="4">The sequence shown here is derived from an EMBL/GenBank/DDBJ whole genome shotgun (WGS) entry which is preliminary data.</text>
</comment>
<dbReference type="STRING" id="5627.A0A1C7LUP2"/>
<dbReference type="OMA" id="EDQHAKE"/>
<dbReference type="PANTHER" id="PTHR22929">
    <property type="entry name" value="RNA POLYMERASE III TRANSCRIPTION INITIATION FACTOR B"/>
    <property type="match status" value="1"/>
</dbReference>
<feature type="region of interest" description="Disordered" evidence="1">
    <location>
        <begin position="1"/>
        <end position="66"/>
    </location>
</feature>
<feature type="compositionally biased region" description="Acidic residues" evidence="1">
    <location>
        <begin position="275"/>
        <end position="284"/>
    </location>
</feature>
<feature type="region of interest" description="Disordered" evidence="1">
    <location>
        <begin position="560"/>
        <end position="586"/>
    </location>
</feature>
<reference evidence="4 5" key="1">
    <citation type="submission" date="2016-03" db="EMBL/GenBank/DDBJ databases">
        <title>Whole genome sequencing of Grifola frondosa 9006-11.</title>
        <authorList>
            <person name="Min B."/>
            <person name="Park H."/>
            <person name="Kim J.-G."/>
            <person name="Cho H."/>
            <person name="Oh Y.-L."/>
            <person name="Kong W.-S."/>
            <person name="Choi I.-G."/>
        </authorList>
    </citation>
    <scope>NUCLEOTIDE SEQUENCE [LARGE SCALE GENOMIC DNA]</scope>
    <source>
        <strain evidence="4 5">9006-11</strain>
    </source>
</reference>
<dbReference type="Gene3D" id="1.10.10.60">
    <property type="entry name" value="Homeodomain-like"/>
    <property type="match status" value="1"/>
</dbReference>